<dbReference type="EMBL" id="GG704965">
    <property type="protein sequence ID" value="EEY96900.1"/>
    <property type="molecule type" value="Genomic_DNA"/>
</dbReference>
<accession>D0SCL8</accession>
<evidence type="ECO:0000256" key="1">
    <source>
        <dbReference type="SAM" id="Phobius"/>
    </source>
</evidence>
<protein>
    <submittedName>
        <fullName evidence="2">Uncharacterized protein</fullName>
    </submittedName>
</protein>
<dbReference type="eggNOG" id="ENOG5031RUF">
    <property type="taxonomic scope" value="Bacteria"/>
</dbReference>
<keyword evidence="1" id="KW-1133">Transmembrane helix</keyword>
<feature type="transmembrane region" description="Helical" evidence="1">
    <location>
        <begin position="9"/>
        <end position="32"/>
    </location>
</feature>
<dbReference type="AlphaFoldDB" id="D0SCL8"/>
<sequence length="71" mass="8087">MMIPMPINFVIRFAAILFSVLILVALAIQFFFDPRYTVVFWIFAMPFILGTPILASVVLAKNEELDIHSVN</sequence>
<proteinExistence type="predicted"/>
<dbReference type="Proteomes" id="UP000012047">
    <property type="component" value="Unassembled WGS sequence"/>
</dbReference>
<feature type="transmembrane region" description="Helical" evidence="1">
    <location>
        <begin position="38"/>
        <end position="60"/>
    </location>
</feature>
<keyword evidence="1" id="KW-0812">Transmembrane</keyword>
<name>D0SCL8_ACIJO</name>
<dbReference type="HOGENOM" id="CLU_206920_0_0_6"/>
<evidence type="ECO:0000313" key="3">
    <source>
        <dbReference type="Proteomes" id="UP000012047"/>
    </source>
</evidence>
<organism evidence="2 3">
    <name type="scientific">Acinetobacter johnsonii SH046</name>
    <dbReference type="NCBI Taxonomy" id="575586"/>
    <lineage>
        <taxon>Bacteria</taxon>
        <taxon>Pseudomonadati</taxon>
        <taxon>Pseudomonadota</taxon>
        <taxon>Gammaproteobacteria</taxon>
        <taxon>Moraxellales</taxon>
        <taxon>Moraxellaceae</taxon>
        <taxon>Acinetobacter</taxon>
    </lineage>
</organism>
<keyword evidence="1" id="KW-0472">Membrane</keyword>
<gene>
    <name evidence="2" type="ORF">HMPREF0016_01591</name>
</gene>
<reference evidence="3" key="1">
    <citation type="journal article" date="2012" name="PLoS ONE">
        <title>The success of Acinetobacter species; genetic, metabolic and virulence attributes.</title>
        <authorList>
            <person name="Peleg A.Y."/>
            <person name="de Breij A."/>
            <person name="Adams M.D."/>
            <person name="Cerqueira G.M."/>
            <person name="Mocali S."/>
            <person name="Galardini M."/>
            <person name="Nibbering P.H."/>
            <person name="Earl A.M."/>
            <person name="Ward D.V."/>
            <person name="Paterson D.L."/>
            <person name="Seifert H."/>
            <person name="Dijkshoorn L."/>
        </authorList>
    </citation>
    <scope>NUCLEOTIDE SEQUENCE [LARGE SCALE GENOMIC DNA]</scope>
    <source>
        <strain evidence="3">SH046</strain>
    </source>
</reference>
<evidence type="ECO:0000313" key="2">
    <source>
        <dbReference type="EMBL" id="EEY96900.1"/>
    </source>
</evidence>